<dbReference type="SMART" id="SM00091">
    <property type="entry name" value="PAS"/>
    <property type="match status" value="1"/>
</dbReference>
<feature type="domain" description="Sigma-54 factor interaction" evidence="5">
    <location>
        <begin position="145"/>
        <end position="375"/>
    </location>
</feature>
<evidence type="ECO:0000313" key="8">
    <source>
        <dbReference type="Proteomes" id="UP001230005"/>
    </source>
</evidence>
<evidence type="ECO:0000256" key="1">
    <source>
        <dbReference type="ARBA" id="ARBA00022741"/>
    </source>
</evidence>
<dbReference type="SMART" id="SM00382">
    <property type="entry name" value="AAA"/>
    <property type="match status" value="1"/>
</dbReference>
<dbReference type="Gene3D" id="1.10.10.60">
    <property type="entry name" value="Homeodomain-like"/>
    <property type="match status" value="1"/>
</dbReference>
<comment type="caution">
    <text evidence="7">The sequence shown here is derived from an EMBL/GenBank/DDBJ whole genome shotgun (WGS) entry which is preliminary data.</text>
</comment>
<dbReference type="InterPro" id="IPR025662">
    <property type="entry name" value="Sigma_54_int_dom_ATP-bd_1"/>
</dbReference>
<evidence type="ECO:0000256" key="4">
    <source>
        <dbReference type="ARBA" id="ARBA00023163"/>
    </source>
</evidence>
<gene>
    <name evidence="7" type="ORF">J2S74_000873</name>
</gene>
<keyword evidence="2" id="KW-0067">ATP-binding</keyword>
<keyword evidence="3" id="KW-0805">Transcription regulation</keyword>
<dbReference type="Pfam" id="PF25601">
    <property type="entry name" value="AAA_lid_14"/>
    <property type="match status" value="1"/>
</dbReference>
<dbReference type="InterPro" id="IPR000014">
    <property type="entry name" value="PAS"/>
</dbReference>
<protein>
    <submittedName>
        <fullName evidence="7">Transcriptional regulator with PAS, ATPase and Fis domain</fullName>
    </submittedName>
</protein>
<dbReference type="InterPro" id="IPR035965">
    <property type="entry name" value="PAS-like_dom_sf"/>
</dbReference>
<keyword evidence="4" id="KW-0804">Transcription</keyword>
<dbReference type="SUPFAM" id="SSF46689">
    <property type="entry name" value="Homeodomain-like"/>
    <property type="match status" value="1"/>
</dbReference>
<name>A0ABT9ZQI0_9BACI</name>
<dbReference type="PROSITE" id="PS50112">
    <property type="entry name" value="PAS"/>
    <property type="match status" value="1"/>
</dbReference>
<feature type="domain" description="PAS" evidence="6">
    <location>
        <begin position="5"/>
        <end position="75"/>
    </location>
</feature>
<dbReference type="Pfam" id="PF00158">
    <property type="entry name" value="Sigma54_activat"/>
    <property type="match status" value="1"/>
</dbReference>
<dbReference type="Gene3D" id="1.10.8.60">
    <property type="match status" value="1"/>
</dbReference>
<proteinExistence type="predicted"/>
<dbReference type="PANTHER" id="PTHR32071">
    <property type="entry name" value="TRANSCRIPTIONAL REGULATORY PROTEIN"/>
    <property type="match status" value="1"/>
</dbReference>
<dbReference type="CDD" id="cd00009">
    <property type="entry name" value="AAA"/>
    <property type="match status" value="1"/>
</dbReference>
<evidence type="ECO:0000256" key="3">
    <source>
        <dbReference type="ARBA" id="ARBA00023015"/>
    </source>
</evidence>
<dbReference type="InterPro" id="IPR002197">
    <property type="entry name" value="HTH_Fis"/>
</dbReference>
<dbReference type="PROSITE" id="PS50045">
    <property type="entry name" value="SIGMA54_INTERACT_4"/>
    <property type="match status" value="1"/>
</dbReference>
<dbReference type="PROSITE" id="PS00688">
    <property type="entry name" value="SIGMA54_INTERACT_3"/>
    <property type="match status" value="1"/>
</dbReference>
<dbReference type="InterPro" id="IPR058031">
    <property type="entry name" value="AAA_lid_NorR"/>
</dbReference>
<evidence type="ECO:0000259" key="5">
    <source>
        <dbReference type="PROSITE" id="PS50045"/>
    </source>
</evidence>
<dbReference type="InterPro" id="IPR002078">
    <property type="entry name" value="Sigma_54_int"/>
</dbReference>
<dbReference type="InterPro" id="IPR003593">
    <property type="entry name" value="AAA+_ATPase"/>
</dbReference>
<dbReference type="RefSeq" id="WP_307322237.1">
    <property type="nucleotide sequence ID" value="NZ_JAUSUG010000002.1"/>
</dbReference>
<evidence type="ECO:0000313" key="7">
    <source>
        <dbReference type="EMBL" id="MDQ0253501.1"/>
    </source>
</evidence>
<dbReference type="NCBIfam" id="TIGR00229">
    <property type="entry name" value="sensory_box"/>
    <property type="match status" value="1"/>
</dbReference>
<organism evidence="7 8">
    <name type="scientific">Evansella vedderi</name>
    <dbReference type="NCBI Taxonomy" id="38282"/>
    <lineage>
        <taxon>Bacteria</taxon>
        <taxon>Bacillati</taxon>
        <taxon>Bacillota</taxon>
        <taxon>Bacilli</taxon>
        <taxon>Bacillales</taxon>
        <taxon>Bacillaceae</taxon>
        <taxon>Evansella</taxon>
    </lineage>
</organism>
<evidence type="ECO:0000256" key="2">
    <source>
        <dbReference type="ARBA" id="ARBA00022840"/>
    </source>
</evidence>
<dbReference type="PRINTS" id="PR01590">
    <property type="entry name" value="HTHFIS"/>
</dbReference>
<dbReference type="InterPro" id="IPR027417">
    <property type="entry name" value="P-loop_NTPase"/>
</dbReference>
<evidence type="ECO:0000259" key="6">
    <source>
        <dbReference type="PROSITE" id="PS50112"/>
    </source>
</evidence>
<dbReference type="EMBL" id="JAUSUG010000002">
    <property type="protein sequence ID" value="MDQ0253501.1"/>
    <property type="molecule type" value="Genomic_DNA"/>
</dbReference>
<dbReference type="SUPFAM" id="SSF55785">
    <property type="entry name" value="PYP-like sensor domain (PAS domain)"/>
    <property type="match status" value="1"/>
</dbReference>
<dbReference type="Gene3D" id="3.30.450.20">
    <property type="entry name" value="PAS domain"/>
    <property type="match status" value="1"/>
</dbReference>
<dbReference type="CDD" id="cd00130">
    <property type="entry name" value="PAS"/>
    <property type="match status" value="1"/>
</dbReference>
<dbReference type="InterPro" id="IPR009057">
    <property type="entry name" value="Homeodomain-like_sf"/>
</dbReference>
<dbReference type="SUPFAM" id="SSF52540">
    <property type="entry name" value="P-loop containing nucleoside triphosphate hydrolases"/>
    <property type="match status" value="1"/>
</dbReference>
<keyword evidence="8" id="KW-1185">Reference proteome</keyword>
<dbReference type="Pfam" id="PF02954">
    <property type="entry name" value="HTH_8"/>
    <property type="match status" value="1"/>
</dbReference>
<sequence>MKRLPFEWLEEIIRLSMERIVVVDRDGIIAYIDDAYCDFLGTSMDKAIGLPVQEVIENTRMHIVLETGQREIENLQPINGSVMIANRYPIIIDGELVGALGTVMFPDPDNLRLYKNKMNKLMEELNFYKNKSVNELKSKYTFNDLVGKSAEFTTVKILGERVAGSDSSILITGESGTGKELFAHAIHHSSLRSEYPFVPINCASIPESLFESELFGYADGAFTGAKKGGKEGLLKVANQGTVFLDEIGELSLTSQSKLLRVLQENEIQPVGGQKTEAVNLRIIAATNRNLAKMVKEGTFRQDLFYRLNVINIELPPLRKRKEDIEAISRSLLLKLERKFYRNGTDLTPEVIKALEAHNWPGNVRELENVLERAINVLDGNRIELIHLPLYITDKEVKPQNTSYSGNEVTVNLSSSHFRPLKETIEEVEKKAIIQAMELTSGNKLEAAKLLGIGKTSFYDKCRYYGIK</sequence>
<reference evidence="7 8" key="1">
    <citation type="submission" date="2023-07" db="EMBL/GenBank/DDBJ databases">
        <title>Genomic Encyclopedia of Type Strains, Phase IV (KMG-IV): sequencing the most valuable type-strain genomes for metagenomic binning, comparative biology and taxonomic classification.</title>
        <authorList>
            <person name="Goeker M."/>
        </authorList>
    </citation>
    <scope>NUCLEOTIDE SEQUENCE [LARGE SCALE GENOMIC DNA]</scope>
    <source>
        <strain evidence="7 8">DSM 9768</strain>
    </source>
</reference>
<dbReference type="InterPro" id="IPR025944">
    <property type="entry name" value="Sigma_54_int_dom_CS"/>
</dbReference>
<dbReference type="Gene3D" id="3.40.50.300">
    <property type="entry name" value="P-loop containing nucleotide triphosphate hydrolases"/>
    <property type="match status" value="1"/>
</dbReference>
<accession>A0ABT9ZQI0</accession>
<keyword evidence="1" id="KW-0547">Nucleotide-binding</keyword>
<dbReference type="Proteomes" id="UP001230005">
    <property type="component" value="Unassembled WGS sequence"/>
</dbReference>
<dbReference type="PROSITE" id="PS00675">
    <property type="entry name" value="SIGMA54_INTERACT_1"/>
    <property type="match status" value="1"/>
</dbReference>